<evidence type="ECO:0000256" key="2">
    <source>
        <dbReference type="ARBA" id="ARBA00022857"/>
    </source>
</evidence>
<evidence type="ECO:0000256" key="3">
    <source>
        <dbReference type="ARBA" id="ARBA00023002"/>
    </source>
</evidence>
<dbReference type="GO" id="GO:0016616">
    <property type="term" value="F:oxidoreductase activity, acting on the CH-OH group of donors, NAD or NADP as acceptor"/>
    <property type="evidence" value="ECO:0007669"/>
    <property type="project" value="UniProtKB-ARBA"/>
</dbReference>
<evidence type="ECO:0000313" key="9">
    <source>
        <dbReference type="Proteomes" id="UP000245283"/>
    </source>
</evidence>
<dbReference type="PANTHER" id="PTHR43827:SF3">
    <property type="entry name" value="NADP-DEPENDENT OXIDOREDUCTASE DOMAIN-CONTAINING PROTEIN"/>
    <property type="match status" value="1"/>
</dbReference>
<dbReference type="OrthoDB" id="9804790at2"/>
<dbReference type="AlphaFoldDB" id="A0A2V1K3H3"/>
<evidence type="ECO:0000259" key="7">
    <source>
        <dbReference type="Pfam" id="PF00248"/>
    </source>
</evidence>
<dbReference type="PROSITE" id="PS00062">
    <property type="entry name" value="ALDOKETO_REDUCTASE_2"/>
    <property type="match status" value="1"/>
</dbReference>
<name>A0A2V1K3H3_9ACTO</name>
<comment type="caution">
    <text evidence="8">The sequence shown here is derived from an EMBL/GenBank/DDBJ whole genome shotgun (WGS) entry which is preliminary data.</text>
</comment>
<feature type="domain" description="NADP-dependent oxidoreductase" evidence="7">
    <location>
        <begin position="18"/>
        <end position="268"/>
    </location>
</feature>
<protein>
    <submittedName>
        <fullName evidence="8">2,5-diketo-D-gluconic acid reductase</fullName>
    </submittedName>
</protein>
<dbReference type="Pfam" id="PF00248">
    <property type="entry name" value="Aldo_ket_red"/>
    <property type="match status" value="1"/>
</dbReference>
<dbReference type="InterPro" id="IPR018170">
    <property type="entry name" value="Aldo/ket_reductase_CS"/>
</dbReference>
<keyword evidence="3" id="KW-0560">Oxidoreductase</keyword>
<comment type="similarity">
    <text evidence="1">Belongs to the aldo/keto reductase family.</text>
</comment>
<dbReference type="PANTHER" id="PTHR43827">
    <property type="entry name" value="2,5-DIKETO-D-GLUCONIC ACID REDUCTASE"/>
    <property type="match status" value="1"/>
</dbReference>
<dbReference type="PROSITE" id="PS00798">
    <property type="entry name" value="ALDOKETO_REDUCTASE_1"/>
    <property type="match status" value="1"/>
</dbReference>
<dbReference type="Gene3D" id="3.20.20.100">
    <property type="entry name" value="NADP-dependent oxidoreductase domain"/>
    <property type="match status" value="1"/>
</dbReference>
<evidence type="ECO:0000256" key="1">
    <source>
        <dbReference type="ARBA" id="ARBA00007905"/>
    </source>
</evidence>
<feature type="site" description="Lowers pKa of active site Tyr" evidence="6">
    <location>
        <position position="78"/>
    </location>
</feature>
<dbReference type="EMBL" id="QETB01000005">
    <property type="protein sequence ID" value="PWF25796.1"/>
    <property type="molecule type" value="Genomic_DNA"/>
</dbReference>
<dbReference type="CDD" id="cd19071">
    <property type="entry name" value="AKR_AKR1-5-like"/>
    <property type="match status" value="1"/>
</dbReference>
<dbReference type="RefSeq" id="WP_109094285.1">
    <property type="nucleotide sequence ID" value="NZ_CAMELQ010000003.1"/>
</dbReference>
<keyword evidence="2" id="KW-0521">NADP</keyword>
<evidence type="ECO:0000256" key="6">
    <source>
        <dbReference type="PIRSR" id="PIRSR000097-3"/>
    </source>
</evidence>
<dbReference type="PIRSF" id="PIRSF000097">
    <property type="entry name" value="AKR"/>
    <property type="match status" value="1"/>
</dbReference>
<evidence type="ECO:0000256" key="4">
    <source>
        <dbReference type="PIRSR" id="PIRSR000097-1"/>
    </source>
</evidence>
<proteinExistence type="inferred from homology"/>
<dbReference type="Proteomes" id="UP000245283">
    <property type="component" value="Unassembled WGS sequence"/>
</dbReference>
<keyword evidence="9" id="KW-1185">Reference proteome</keyword>
<dbReference type="FunFam" id="3.20.20.100:FF:000002">
    <property type="entry name" value="2,5-diketo-D-gluconic acid reductase A"/>
    <property type="match status" value="1"/>
</dbReference>
<dbReference type="InterPro" id="IPR020471">
    <property type="entry name" value="AKR"/>
</dbReference>
<organism evidence="8 9">
    <name type="scientific">Ancrocorticia populi</name>
    <dbReference type="NCBI Taxonomy" id="2175228"/>
    <lineage>
        <taxon>Bacteria</taxon>
        <taxon>Bacillati</taxon>
        <taxon>Actinomycetota</taxon>
        <taxon>Actinomycetes</taxon>
        <taxon>Actinomycetales</taxon>
        <taxon>Actinomycetaceae</taxon>
        <taxon>Ancrocorticia</taxon>
    </lineage>
</organism>
<dbReference type="SUPFAM" id="SSF51430">
    <property type="entry name" value="NAD(P)-linked oxidoreductase"/>
    <property type="match status" value="1"/>
</dbReference>
<evidence type="ECO:0000313" key="8">
    <source>
        <dbReference type="EMBL" id="PWF25796.1"/>
    </source>
</evidence>
<dbReference type="InterPro" id="IPR036812">
    <property type="entry name" value="NAD(P)_OxRdtase_dom_sf"/>
</dbReference>
<feature type="active site" description="Proton donor" evidence="4">
    <location>
        <position position="53"/>
    </location>
</feature>
<dbReference type="PRINTS" id="PR00069">
    <property type="entry name" value="ALDKETRDTASE"/>
</dbReference>
<dbReference type="InterPro" id="IPR023210">
    <property type="entry name" value="NADP_OxRdtase_dom"/>
</dbReference>
<reference evidence="9" key="1">
    <citation type="submission" date="2018-05" db="EMBL/GenBank/DDBJ databases">
        <authorList>
            <person name="Li Y."/>
        </authorList>
    </citation>
    <scope>NUCLEOTIDE SEQUENCE [LARGE SCALE GENOMIC DNA]</scope>
    <source>
        <strain evidence="9">sk1b4</strain>
    </source>
</reference>
<sequence length="282" mass="30634">MSILTETFTLNNGVTIPKVGFGTWQMPEGAETQEAVAKALSLGYRHVDTAHAYGNEGSVGRAVRASGIDREELFVTSKLPAQVKTRDGATKTIEESLRSLGLDYMDLYLIHAPWPWATPDQSDDEGNLQAWSALEEAHAAGQIRAIGISNFAVPDMQNILDHGDIIPAVNQILYYCGFTQPINTSFAQDHGMVVEAYSPLATGGLLTDRTINEIAHAHGVTPAQVAIRFCIEQYVLPLPKATSEAHISANAQLDFSLSPEEISALEALPDSNFARSHFDSQR</sequence>
<accession>A0A2V1K3H3</accession>
<feature type="binding site" evidence="5">
    <location>
        <position position="111"/>
    </location>
    <ligand>
        <name>substrate</name>
    </ligand>
</feature>
<evidence type="ECO:0000256" key="5">
    <source>
        <dbReference type="PIRSR" id="PIRSR000097-2"/>
    </source>
</evidence>
<gene>
    <name evidence="8" type="ORF">DD236_10185</name>
</gene>